<protein>
    <submittedName>
        <fullName evidence="2">Uncharacterized protein</fullName>
    </submittedName>
</protein>
<dbReference type="KEGG" id="msea:METESE_08420"/>
<feature type="coiled-coil region" evidence="1">
    <location>
        <begin position="235"/>
        <end position="262"/>
    </location>
</feature>
<gene>
    <name evidence="2" type="ORF">METESE_08420</name>
</gene>
<dbReference type="Proteomes" id="UP001228113">
    <property type="component" value="Chromosome"/>
</dbReference>
<reference evidence="2" key="1">
    <citation type="journal article" date="2023" name="Int. J. Syst. Evol. Microbiol.">
        <title>Mesoterricola silvestris gen. nov., sp. nov., Mesoterricola sediminis sp. nov., Geothrix oryzae sp. nov., Geothrix edaphica sp. nov., Geothrix rubra sp. nov., and Geothrix limicola sp. nov., six novel members of Acidobacteriota isolated from soils.</title>
        <authorList>
            <person name="Itoh H."/>
            <person name="Sugisawa Y."/>
            <person name="Mise K."/>
            <person name="Xu Z."/>
            <person name="Kuniyasu M."/>
            <person name="Ushijima N."/>
            <person name="Kawano K."/>
            <person name="Kobayashi E."/>
            <person name="Shiratori Y."/>
            <person name="Masuda Y."/>
            <person name="Senoo K."/>
        </authorList>
    </citation>
    <scope>NUCLEOTIDE SEQUENCE</scope>
    <source>
        <strain evidence="2">W786</strain>
    </source>
</reference>
<dbReference type="PROSITE" id="PS51257">
    <property type="entry name" value="PROKAR_LIPOPROTEIN"/>
    <property type="match status" value="1"/>
</dbReference>
<organism evidence="2 3">
    <name type="scientific">Mesoterricola sediminis</name>
    <dbReference type="NCBI Taxonomy" id="2927980"/>
    <lineage>
        <taxon>Bacteria</taxon>
        <taxon>Pseudomonadati</taxon>
        <taxon>Acidobacteriota</taxon>
        <taxon>Holophagae</taxon>
        <taxon>Holophagales</taxon>
        <taxon>Holophagaceae</taxon>
        <taxon>Mesoterricola</taxon>
    </lineage>
</organism>
<keyword evidence="1" id="KW-0175">Coiled coil</keyword>
<accession>A0AA48GTG4</accession>
<dbReference type="AlphaFoldDB" id="A0AA48GTG4"/>
<evidence type="ECO:0000313" key="3">
    <source>
        <dbReference type="Proteomes" id="UP001228113"/>
    </source>
</evidence>
<sequence>MSGRGVNRGRGLLAAALAGLLMGSACRREDPRIGEMTVRAAEADEAAQQLREAWRAQLLRLPRLGRDRPGPGGPYAIPFTPEQIRFLQARINAERDVSRRALLQEALDQDRLIRTLGARLEQLKRDLPVPDIAGPHDSHHGLALRFLKGRGLPDGEARRLLAGVPLLGRLAPGFEVYHVLAGGQYATWVAQGGSPLSPRDLNASDDLEALRATRDSARARRGRLDQAATALLAQKRALDLEVSELRLQREQLLEEQADLQAEAAAHAGDLNALHYRVGLRTDLEQAGIIVLPVLGRGRAGIAWSDAAFTQRLDLRRTQRLVLRAEDLGLRRIEDVDVVPGSCVEGVHYRLTYAPDRREVAVDLLTPARFRNDKVVFAVH</sequence>
<evidence type="ECO:0000256" key="1">
    <source>
        <dbReference type="SAM" id="Coils"/>
    </source>
</evidence>
<evidence type="ECO:0000313" key="2">
    <source>
        <dbReference type="EMBL" id="BDU75884.1"/>
    </source>
</evidence>
<name>A0AA48GTG4_9BACT</name>
<proteinExistence type="predicted"/>
<keyword evidence="3" id="KW-1185">Reference proteome</keyword>
<dbReference type="RefSeq" id="WP_243329378.1">
    <property type="nucleotide sequence ID" value="NZ_AP027081.1"/>
</dbReference>
<dbReference type="EMBL" id="AP027081">
    <property type="protein sequence ID" value="BDU75884.1"/>
    <property type="molecule type" value="Genomic_DNA"/>
</dbReference>